<organism evidence="2 3">
    <name type="scientific">Paenibacillus albiflavus</name>
    <dbReference type="NCBI Taxonomy" id="2545760"/>
    <lineage>
        <taxon>Bacteria</taxon>
        <taxon>Bacillati</taxon>
        <taxon>Bacillota</taxon>
        <taxon>Bacilli</taxon>
        <taxon>Bacillales</taxon>
        <taxon>Paenibacillaceae</taxon>
        <taxon>Paenibacillus</taxon>
    </lineage>
</organism>
<dbReference type="Proteomes" id="UP000295418">
    <property type="component" value="Unassembled WGS sequence"/>
</dbReference>
<dbReference type="OrthoDB" id="9967059at2"/>
<gene>
    <name evidence="2" type="ORF">E0485_05090</name>
</gene>
<protein>
    <submittedName>
        <fullName evidence="2">Uncharacterized protein</fullName>
    </submittedName>
</protein>
<keyword evidence="1" id="KW-0732">Signal</keyword>
<comment type="caution">
    <text evidence="2">The sequence shown here is derived from an EMBL/GenBank/DDBJ whole genome shotgun (WGS) entry which is preliminary data.</text>
</comment>
<reference evidence="2 3" key="1">
    <citation type="submission" date="2019-03" db="EMBL/GenBank/DDBJ databases">
        <authorList>
            <person name="Kim M.K.M."/>
        </authorList>
    </citation>
    <scope>NUCLEOTIDE SEQUENCE [LARGE SCALE GENOMIC DNA]</scope>
    <source>
        <strain evidence="2 3">18JY21-1</strain>
    </source>
</reference>
<keyword evidence="3" id="KW-1185">Reference proteome</keyword>
<feature type="chain" id="PRO_5020366887" evidence="1">
    <location>
        <begin position="25"/>
        <end position="235"/>
    </location>
</feature>
<dbReference type="RefSeq" id="WP_132416905.1">
    <property type="nucleotide sequence ID" value="NZ_SKFG01000003.1"/>
</dbReference>
<evidence type="ECO:0000313" key="2">
    <source>
        <dbReference type="EMBL" id="TCZ79248.1"/>
    </source>
</evidence>
<proteinExistence type="predicted"/>
<dbReference type="AlphaFoldDB" id="A0A4R4ELQ5"/>
<name>A0A4R4ELQ5_9BACL</name>
<feature type="signal peptide" evidence="1">
    <location>
        <begin position="1"/>
        <end position="24"/>
    </location>
</feature>
<dbReference type="EMBL" id="SKFG01000003">
    <property type="protein sequence ID" value="TCZ79248.1"/>
    <property type="molecule type" value="Genomic_DNA"/>
</dbReference>
<evidence type="ECO:0000313" key="3">
    <source>
        <dbReference type="Proteomes" id="UP000295418"/>
    </source>
</evidence>
<evidence type="ECO:0000256" key="1">
    <source>
        <dbReference type="SAM" id="SignalP"/>
    </source>
</evidence>
<accession>A0A4R4ELQ5</accession>
<sequence>MLKKVYALVLSLALLLTVVTPTNAASPNIDFNQISIESGLPVDKLKELWAKESTMTQEQLDEISYQQMASTLNISIEEVRKSFSDAEKLAPYMSIDDSGSLIFDSVAAQNANVVEKSVISALVQDLNTVKQNQQLFKACEGEQTYNDNILWEEALFNSCTANKLVGYLALASAALLIASEITATIAPPAAAVTRITSALIAAAAGVVSTAASNGCGIKIKRWLGIIPWSITSQCD</sequence>